<proteinExistence type="predicted"/>
<feature type="transmembrane region" description="Helical" evidence="4">
    <location>
        <begin position="299"/>
        <end position="318"/>
    </location>
</feature>
<gene>
    <name evidence="7" type="ORF">J1M35_12565</name>
</gene>
<sequence>MRGSALLLFIVAWLLLDPARAASCAVRITGVHAVQTAHENPQAMPKPPADGWQPVTLPDVWTMRWPGYSGVAWYRVQWQRGCPGDAAPLALRLDGISMAGQVWLNDDLLWQDVHLVEPLSRSWNLPRYTLLPASSLRDGVNTLWVRVVGVAAQSPGLGALEVGDPAALQAQHELRWWRQRTLFAINLMVAATLGCLGFCVWLMRRGERAFGWYALMSLAWVLLIAQVLTTETWPFPDSLSAARAGATALTLYVAFFCLFTWRFGGQQRPRLERALWWLTALLAAAVWLVPVPWLTHALLLAMLANTVCFMANCVQFQFHALRVRQADVTLLALCLLVFAAAGAHDFLAMLRLLGDAHAWTPYTAPLATACLSLILGWRIARSTQRIERFNAELTQSIAQARADLSATLAREHALTLGKTRLQERLDLSRELHDGLGGSLVSAIAQVEHDGVRLGRTQFLSMLKLLRDDLRQLVDTGSAGGAQVPPTPQDWLAPVQRRYGNLFDELGIGNHWQYPSQWRGAPSALQCLALTRVLQEALTNVVKHSHARCVQVQLTQPEPGQCHLRVQDDGVGFDVQSVEQGGLGVGLGSMKARLARVGGTVTIHSQPGETVLVARLG</sequence>
<feature type="transmembrane region" description="Helical" evidence="4">
    <location>
        <begin position="275"/>
        <end position="293"/>
    </location>
</feature>
<evidence type="ECO:0000256" key="2">
    <source>
        <dbReference type="ARBA" id="ARBA00022777"/>
    </source>
</evidence>
<evidence type="ECO:0000256" key="4">
    <source>
        <dbReference type="SAM" id="Phobius"/>
    </source>
</evidence>
<feature type="domain" description="Histidine kinase" evidence="6">
    <location>
        <begin position="529"/>
        <end position="616"/>
    </location>
</feature>
<keyword evidence="4" id="KW-0472">Membrane</keyword>
<dbReference type="GO" id="GO:0016301">
    <property type="term" value="F:kinase activity"/>
    <property type="evidence" value="ECO:0007669"/>
    <property type="project" value="UniProtKB-KW"/>
</dbReference>
<reference evidence="7" key="1">
    <citation type="submission" date="2021-03" db="EMBL/GenBank/DDBJ databases">
        <title>Ottowia sp. 27C isolated from the cloaca of a Giant Asian pond turtle (Heosemys grandis).</title>
        <authorList>
            <person name="Spergser J."/>
            <person name="Busse H.-J."/>
        </authorList>
    </citation>
    <scope>NUCLEOTIDE SEQUENCE</scope>
    <source>
        <strain evidence="7">27C</strain>
    </source>
</reference>
<keyword evidence="8" id="KW-1185">Reference proteome</keyword>
<feature type="transmembrane region" description="Helical" evidence="4">
    <location>
        <begin position="241"/>
        <end position="263"/>
    </location>
</feature>
<feature type="chain" id="PRO_5036708749" evidence="5">
    <location>
        <begin position="22"/>
        <end position="616"/>
    </location>
</feature>
<evidence type="ECO:0000256" key="3">
    <source>
        <dbReference type="ARBA" id="ARBA00023012"/>
    </source>
</evidence>
<dbReference type="GO" id="GO:0000160">
    <property type="term" value="P:phosphorelay signal transduction system"/>
    <property type="evidence" value="ECO:0007669"/>
    <property type="project" value="UniProtKB-KW"/>
</dbReference>
<dbReference type="PANTHER" id="PTHR24421">
    <property type="entry name" value="NITRATE/NITRITE SENSOR PROTEIN NARX-RELATED"/>
    <property type="match status" value="1"/>
</dbReference>
<dbReference type="KEGG" id="otd:J1M35_12565"/>
<dbReference type="PROSITE" id="PS50109">
    <property type="entry name" value="HIS_KIN"/>
    <property type="match status" value="1"/>
</dbReference>
<dbReference type="EMBL" id="CP071796">
    <property type="protein sequence ID" value="QTD43973.1"/>
    <property type="molecule type" value="Genomic_DNA"/>
</dbReference>
<feature type="signal peptide" evidence="5">
    <location>
        <begin position="1"/>
        <end position="21"/>
    </location>
</feature>
<keyword evidence="1" id="KW-0808">Transferase</keyword>
<dbReference type="SUPFAM" id="SSF49785">
    <property type="entry name" value="Galactose-binding domain-like"/>
    <property type="match status" value="1"/>
</dbReference>
<protein>
    <submittedName>
        <fullName evidence="7">Histidine kinase</fullName>
    </submittedName>
</protein>
<evidence type="ECO:0000256" key="1">
    <source>
        <dbReference type="ARBA" id="ARBA00022679"/>
    </source>
</evidence>
<accession>A0A975CCK6</accession>
<keyword evidence="3" id="KW-0902">Two-component regulatory system</keyword>
<dbReference type="AlphaFoldDB" id="A0A975CCK6"/>
<dbReference type="Gene3D" id="1.20.5.1930">
    <property type="match status" value="1"/>
</dbReference>
<dbReference type="Gene3D" id="3.30.565.10">
    <property type="entry name" value="Histidine kinase-like ATPase, C-terminal domain"/>
    <property type="match status" value="1"/>
</dbReference>
<feature type="transmembrane region" description="Helical" evidence="4">
    <location>
        <begin position="362"/>
        <end position="380"/>
    </location>
</feature>
<dbReference type="CDD" id="cd16917">
    <property type="entry name" value="HATPase_UhpB-NarQ-NarX-like"/>
    <property type="match status" value="1"/>
</dbReference>
<dbReference type="Proteomes" id="UP000663903">
    <property type="component" value="Chromosome"/>
</dbReference>
<evidence type="ECO:0000256" key="5">
    <source>
        <dbReference type="SAM" id="SignalP"/>
    </source>
</evidence>
<keyword evidence="4" id="KW-1133">Transmembrane helix</keyword>
<dbReference type="InterPro" id="IPR005467">
    <property type="entry name" value="His_kinase_dom"/>
</dbReference>
<evidence type="ECO:0000259" key="6">
    <source>
        <dbReference type="PROSITE" id="PS50109"/>
    </source>
</evidence>
<dbReference type="Gene3D" id="2.60.120.260">
    <property type="entry name" value="Galactose-binding domain-like"/>
    <property type="match status" value="1"/>
</dbReference>
<feature type="transmembrane region" description="Helical" evidence="4">
    <location>
        <begin position="330"/>
        <end position="350"/>
    </location>
</feature>
<dbReference type="InterPro" id="IPR008979">
    <property type="entry name" value="Galactose-bd-like_sf"/>
</dbReference>
<evidence type="ECO:0000313" key="8">
    <source>
        <dbReference type="Proteomes" id="UP000663903"/>
    </source>
</evidence>
<keyword evidence="2 7" id="KW-0418">Kinase</keyword>
<keyword evidence="5" id="KW-0732">Signal</keyword>
<dbReference type="InterPro" id="IPR050482">
    <property type="entry name" value="Sensor_HK_TwoCompSys"/>
</dbReference>
<dbReference type="Pfam" id="PF07695">
    <property type="entry name" value="7TMR-DISM_7TM"/>
    <property type="match status" value="1"/>
</dbReference>
<dbReference type="InterPro" id="IPR036890">
    <property type="entry name" value="HATPase_C_sf"/>
</dbReference>
<dbReference type="InterPro" id="IPR011623">
    <property type="entry name" value="7TMR_DISM_rcpt_extracell_dom1"/>
</dbReference>
<dbReference type="SMART" id="SM00387">
    <property type="entry name" value="HATPase_c"/>
    <property type="match status" value="1"/>
</dbReference>
<dbReference type="SUPFAM" id="SSF55874">
    <property type="entry name" value="ATPase domain of HSP90 chaperone/DNA topoisomerase II/histidine kinase"/>
    <property type="match status" value="1"/>
</dbReference>
<evidence type="ECO:0000313" key="7">
    <source>
        <dbReference type="EMBL" id="QTD43973.1"/>
    </source>
</evidence>
<organism evidence="7 8">
    <name type="scientific">Ottowia testudinis</name>
    <dbReference type="NCBI Taxonomy" id="2816950"/>
    <lineage>
        <taxon>Bacteria</taxon>
        <taxon>Pseudomonadati</taxon>
        <taxon>Pseudomonadota</taxon>
        <taxon>Betaproteobacteria</taxon>
        <taxon>Burkholderiales</taxon>
        <taxon>Comamonadaceae</taxon>
        <taxon>Ottowia</taxon>
    </lineage>
</organism>
<name>A0A975CCK6_9BURK</name>
<dbReference type="InterPro" id="IPR003594">
    <property type="entry name" value="HATPase_dom"/>
</dbReference>
<feature type="transmembrane region" description="Helical" evidence="4">
    <location>
        <begin position="182"/>
        <end position="203"/>
    </location>
</feature>
<keyword evidence="4" id="KW-0812">Transmembrane</keyword>
<feature type="transmembrane region" description="Helical" evidence="4">
    <location>
        <begin position="210"/>
        <end position="229"/>
    </location>
</feature>
<dbReference type="RefSeq" id="WP_208007380.1">
    <property type="nucleotide sequence ID" value="NZ_CP071796.1"/>
</dbReference>
<dbReference type="Pfam" id="PF02518">
    <property type="entry name" value="HATPase_c"/>
    <property type="match status" value="1"/>
</dbReference>